<evidence type="ECO:0000256" key="2">
    <source>
        <dbReference type="ARBA" id="ARBA00022741"/>
    </source>
</evidence>
<dbReference type="OrthoDB" id="9801938at2"/>
<dbReference type="PIRSF" id="PIRSF006806">
    <property type="entry name" value="FTHF_cligase"/>
    <property type="match status" value="1"/>
</dbReference>
<dbReference type="SUPFAM" id="SSF100950">
    <property type="entry name" value="NagB/RpiA/CoA transferase-like"/>
    <property type="match status" value="1"/>
</dbReference>
<organism evidence="6 7">
    <name type="scientific">Stratiformator vulcanicus</name>
    <dbReference type="NCBI Taxonomy" id="2527980"/>
    <lineage>
        <taxon>Bacteria</taxon>
        <taxon>Pseudomonadati</taxon>
        <taxon>Planctomycetota</taxon>
        <taxon>Planctomycetia</taxon>
        <taxon>Planctomycetales</taxon>
        <taxon>Planctomycetaceae</taxon>
        <taxon>Stratiformator</taxon>
    </lineage>
</organism>
<evidence type="ECO:0000313" key="7">
    <source>
        <dbReference type="Proteomes" id="UP000317318"/>
    </source>
</evidence>
<dbReference type="Gene3D" id="3.40.50.10420">
    <property type="entry name" value="NagB/RpiA/CoA transferase-like"/>
    <property type="match status" value="1"/>
</dbReference>
<feature type="binding site" evidence="4">
    <location>
        <begin position="151"/>
        <end position="159"/>
    </location>
    <ligand>
        <name>ATP</name>
        <dbReference type="ChEBI" id="CHEBI:30616"/>
    </ligand>
</feature>
<protein>
    <recommendedName>
        <fullName evidence="5">5-formyltetrahydrofolate cyclo-ligase</fullName>
        <ecNumber evidence="5">6.3.3.2</ecNumber>
    </recommendedName>
</protein>
<dbReference type="GO" id="GO:0005524">
    <property type="term" value="F:ATP binding"/>
    <property type="evidence" value="ECO:0007669"/>
    <property type="project" value="UniProtKB-KW"/>
</dbReference>
<dbReference type="GO" id="GO:0030272">
    <property type="term" value="F:5-formyltetrahydrofolate cyclo-ligase activity"/>
    <property type="evidence" value="ECO:0007669"/>
    <property type="project" value="UniProtKB-EC"/>
</dbReference>
<dbReference type="KEGG" id="svp:Pan189_05110"/>
<comment type="similarity">
    <text evidence="1 5">Belongs to the 5-formyltetrahydrofolate cyclo-ligase family.</text>
</comment>
<keyword evidence="3 4" id="KW-0067">ATP-binding</keyword>
<evidence type="ECO:0000256" key="5">
    <source>
        <dbReference type="RuleBase" id="RU361279"/>
    </source>
</evidence>
<name>A0A517QWW0_9PLAN</name>
<dbReference type="PANTHER" id="PTHR23407">
    <property type="entry name" value="ATPASE INHIBITOR/5-FORMYLTETRAHYDROFOLATE CYCLO-LIGASE"/>
    <property type="match status" value="1"/>
</dbReference>
<keyword evidence="5" id="KW-0460">Magnesium</keyword>
<feature type="binding site" evidence="4">
    <location>
        <position position="69"/>
    </location>
    <ligand>
        <name>substrate</name>
    </ligand>
</feature>
<accession>A0A517QWW0</accession>
<dbReference type="RefSeq" id="WP_145362381.1">
    <property type="nucleotide sequence ID" value="NZ_CP036268.1"/>
</dbReference>
<keyword evidence="2 4" id="KW-0547">Nucleotide-binding</keyword>
<feature type="binding site" evidence="4">
    <location>
        <position position="64"/>
    </location>
    <ligand>
        <name>substrate</name>
    </ligand>
</feature>
<dbReference type="Proteomes" id="UP000317318">
    <property type="component" value="Chromosome"/>
</dbReference>
<dbReference type="EC" id="6.3.3.2" evidence="5"/>
<dbReference type="InterPro" id="IPR002698">
    <property type="entry name" value="FTHF_cligase"/>
</dbReference>
<keyword evidence="7" id="KW-1185">Reference proteome</keyword>
<dbReference type="InterPro" id="IPR037171">
    <property type="entry name" value="NagB/RpiA_transferase-like"/>
</dbReference>
<evidence type="ECO:0000256" key="1">
    <source>
        <dbReference type="ARBA" id="ARBA00010638"/>
    </source>
</evidence>
<dbReference type="GO" id="GO:0046872">
    <property type="term" value="F:metal ion binding"/>
    <property type="evidence" value="ECO:0007669"/>
    <property type="project" value="UniProtKB-KW"/>
</dbReference>
<evidence type="ECO:0000313" key="6">
    <source>
        <dbReference type="EMBL" id="QDT36156.1"/>
    </source>
</evidence>
<dbReference type="GO" id="GO:0035999">
    <property type="term" value="P:tetrahydrofolate interconversion"/>
    <property type="evidence" value="ECO:0007669"/>
    <property type="project" value="TreeGrafter"/>
</dbReference>
<proteinExistence type="inferred from homology"/>
<dbReference type="NCBIfam" id="TIGR02727">
    <property type="entry name" value="MTHFS_bact"/>
    <property type="match status" value="1"/>
</dbReference>
<evidence type="ECO:0000256" key="3">
    <source>
        <dbReference type="ARBA" id="ARBA00022840"/>
    </source>
</evidence>
<keyword evidence="5" id="KW-0479">Metal-binding</keyword>
<dbReference type="AlphaFoldDB" id="A0A517QWW0"/>
<feature type="binding site" evidence="4">
    <location>
        <begin position="20"/>
        <end position="24"/>
    </location>
    <ligand>
        <name>ATP</name>
        <dbReference type="ChEBI" id="CHEBI:30616"/>
    </ligand>
</feature>
<evidence type="ECO:0000256" key="4">
    <source>
        <dbReference type="PIRSR" id="PIRSR006806-1"/>
    </source>
</evidence>
<keyword evidence="6" id="KW-0436">Ligase</keyword>
<dbReference type="PANTHER" id="PTHR23407:SF1">
    <property type="entry name" value="5-FORMYLTETRAHYDROFOLATE CYCLO-LIGASE"/>
    <property type="match status" value="1"/>
</dbReference>
<gene>
    <name evidence="6" type="ORF">Pan189_05110</name>
</gene>
<dbReference type="EMBL" id="CP036268">
    <property type="protein sequence ID" value="QDT36156.1"/>
    <property type="molecule type" value="Genomic_DNA"/>
</dbReference>
<comment type="catalytic activity">
    <reaction evidence="5">
        <text>(6S)-5-formyl-5,6,7,8-tetrahydrofolate + ATP = (6R)-5,10-methenyltetrahydrofolate + ADP + phosphate</text>
        <dbReference type="Rhea" id="RHEA:10488"/>
        <dbReference type="ChEBI" id="CHEBI:30616"/>
        <dbReference type="ChEBI" id="CHEBI:43474"/>
        <dbReference type="ChEBI" id="CHEBI:57455"/>
        <dbReference type="ChEBI" id="CHEBI:57457"/>
        <dbReference type="ChEBI" id="CHEBI:456216"/>
        <dbReference type="EC" id="6.3.3.2"/>
    </reaction>
</comment>
<comment type="cofactor">
    <cofactor evidence="5">
        <name>Mg(2+)</name>
        <dbReference type="ChEBI" id="CHEBI:18420"/>
    </cofactor>
</comment>
<reference evidence="6 7" key="1">
    <citation type="submission" date="2019-02" db="EMBL/GenBank/DDBJ databases">
        <title>Deep-cultivation of Planctomycetes and their phenomic and genomic characterization uncovers novel biology.</title>
        <authorList>
            <person name="Wiegand S."/>
            <person name="Jogler M."/>
            <person name="Boedeker C."/>
            <person name="Pinto D."/>
            <person name="Vollmers J."/>
            <person name="Rivas-Marin E."/>
            <person name="Kohn T."/>
            <person name="Peeters S.H."/>
            <person name="Heuer A."/>
            <person name="Rast P."/>
            <person name="Oberbeckmann S."/>
            <person name="Bunk B."/>
            <person name="Jeske O."/>
            <person name="Meyerdierks A."/>
            <person name="Storesund J.E."/>
            <person name="Kallscheuer N."/>
            <person name="Luecker S."/>
            <person name="Lage O.M."/>
            <person name="Pohl T."/>
            <person name="Merkel B.J."/>
            <person name="Hornburger P."/>
            <person name="Mueller R.-W."/>
            <person name="Bruemmer F."/>
            <person name="Labrenz M."/>
            <person name="Spormann A.M."/>
            <person name="Op den Camp H."/>
            <person name="Overmann J."/>
            <person name="Amann R."/>
            <person name="Jetten M.S.M."/>
            <person name="Mascher T."/>
            <person name="Medema M.H."/>
            <person name="Devos D.P."/>
            <person name="Kaster A.-K."/>
            <person name="Ovreas L."/>
            <person name="Rohde M."/>
            <person name="Galperin M.Y."/>
            <person name="Jogler C."/>
        </authorList>
    </citation>
    <scope>NUCLEOTIDE SEQUENCE [LARGE SCALE GENOMIC DNA]</scope>
    <source>
        <strain evidence="6 7">Pan189</strain>
    </source>
</reference>
<dbReference type="GO" id="GO:0009396">
    <property type="term" value="P:folic acid-containing compound biosynthetic process"/>
    <property type="evidence" value="ECO:0007669"/>
    <property type="project" value="TreeGrafter"/>
</dbReference>
<dbReference type="Pfam" id="PF01812">
    <property type="entry name" value="5-FTHF_cyc-lig"/>
    <property type="match status" value="1"/>
</dbReference>
<dbReference type="InterPro" id="IPR024185">
    <property type="entry name" value="FTHF_cligase-like_sf"/>
</dbReference>
<sequence length="206" mass="23354">MSDAQDPIEIEIQNEIGLKKAAARREVLARRTRQPNKDPVSRQILNRALAMAEYRDARTVLFYVDIRSEVRTRDVLPIALKSPKRIAVPWCRDDGTLALFHLRDMAELKPGKYGILEPDVELRSRAERRIDPHEVDLALVPGVAFTLAGDRLGYGKGYYDRLLAEVKRECHLIGLAFECQIVPDLPTGEHDRRVHAVLTEAGRHSS</sequence>